<protein>
    <submittedName>
        <fullName evidence="23">Contactin-associated protein-like 2</fullName>
    </submittedName>
</protein>
<feature type="domain" description="F5/8 type C" evidence="18">
    <location>
        <begin position="23"/>
        <end position="184"/>
    </location>
</feature>
<evidence type="ECO:0000313" key="22">
    <source>
        <dbReference type="Proteomes" id="UP001318040"/>
    </source>
</evidence>
<feature type="region of interest" description="Disordered" evidence="15">
    <location>
        <begin position="1099"/>
        <end position="1126"/>
    </location>
</feature>
<dbReference type="SUPFAM" id="SSF56496">
    <property type="entry name" value="Fibrinogen C-terminal domain-like"/>
    <property type="match status" value="1"/>
</dbReference>
<keyword evidence="5" id="KW-0597">Phosphoprotein</keyword>
<evidence type="ECO:0000256" key="5">
    <source>
        <dbReference type="ARBA" id="ARBA00022553"/>
    </source>
</evidence>
<gene>
    <name evidence="23" type="primary">LOC116943791</name>
</gene>
<keyword evidence="6 16" id="KW-0812">Transmembrane</keyword>
<feature type="compositionally biased region" description="Basic and acidic residues" evidence="15">
    <location>
        <begin position="1099"/>
        <end position="1113"/>
    </location>
</feature>
<evidence type="ECO:0000256" key="1">
    <source>
        <dbReference type="ARBA" id="ARBA00004403"/>
    </source>
</evidence>
<dbReference type="Gene3D" id="2.60.120.260">
    <property type="entry name" value="Galactose-binding domain-like"/>
    <property type="match status" value="1"/>
</dbReference>
<feature type="compositionally biased region" description="Gly residues" evidence="15">
    <location>
        <begin position="1075"/>
        <end position="1085"/>
    </location>
</feature>
<feature type="region of interest" description="Disordered" evidence="15">
    <location>
        <begin position="1051"/>
        <end position="1085"/>
    </location>
</feature>
<dbReference type="InterPro" id="IPR000742">
    <property type="entry name" value="EGF"/>
</dbReference>
<dbReference type="InterPro" id="IPR036056">
    <property type="entry name" value="Fibrinogen-like_C"/>
</dbReference>
<feature type="domain" description="Laminin G" evidence="19">
    <location>
        <begin position="377"/>
        <end position="563"/>
    </location>
</feature>
<dbReference type="SMART" id="SM00231">
    <property type="entry name" value="FA58C"/>
    <property type="match status" value="1"/>
</dbReference>
<dbReference type="Pfam" id="PF00754">
    <property type="entry name" value="F5_F8_type_C"/>
    <property type="match status" value="1"/>
</dbReference>
<keyword evidence="12 14" id="KW-1015">Disulfide bond</keyword>
<dbReference type="PROSITE" id="PS51406">
    <property type="entry name" value="FIBRINOGEN_C_2"/>
    <property type="match status" value="1"/>
</dbReference>
<proteinExistence type="inferred from homology"/>
<reference evidence="23" key="1">
    <citation type="submission" date="2025-08" db="UniProtKB">
        <authorList>
            <consortium name="RefSeq"/>
        </authorList>
    </citation>
    <scope>IDENTIFICATION</scope>
    <source>
        <tissue evidence="23">Sperm</tissue>
    </source>
</reference>
<dbReference type="InterPro" id="IPR013320">
    <property type="entry name" value="ConA-like_dom_sf"/>
</dbReference>
<evidence type="ECO:0000256" key="11">
    <source>
        <dbReference type="ARBA" id="ARBA00023136"/>
    </source>
</evidence>
<keyword evidence="10 16" id="KW-1133">Transmembrane helix</keyword>
<dbReference type="GO" id="GO:0033010">
    <property type="term" value="C:paranodal junction"/>
    <property type="evidence" value="ECO:0007669"/>
    <property type="project" value="UniProtKB-SubCell"/>
</dbReference>
<dbReference type="SMART" id="SM00181">
    <property type="entry name" value="EGF"/>
    <property type="match status" value="2"/>
</dbReference>
<feature type="compositionally biased region" description="Basic residues" evidence="15">
    <location>
        <begin position="1114"/>
        <end position="1123"/>
    </location>
</feature>
<evidence type="ECO:0000259" key="21">
    <source>
        <dbReference type="PROSITE" id="PS51406"/>
    </source>
</evidence>
<dbReference type="InterPro" id="IPR008979">
    <property type="entry name" value="Galactose-bd-like_sf"/>
</dbReference>
<organism evidence="22 23">
    <name type="scientific">Petromyzon marinus</name>
    <name type="common">Sea lamprey</name>
    <dbReference type="NCBI Taxonomy" id="7757"/>
    <lineage>
        <taxon>Eukaryota</taxon>
        <taxon>Metazoa</taxon>
        <taxon>Chordata</taxon>
        <taxon>Craniata</taxon>
        <taxon>Vertebrata</taxon>
        <taxon>Cyclostomata</taxon>
        <taxon>Hyperoartia</taxon>
        <taxon>Petromyzontiformes</taxon>
        <taxon>Petromyzontidae</taxon>
        <taxon>Petromyzon</taxon>
    </lineage>
</organism>
<evidence type="ECO:0000256" key="15">
    <source>
        <dbReference type="SAM" id="MobiDB-lite"/>
    </source>
</evidence>
<dbReference type="PROSITE" id="PS50022">
    <property type="entry name" value="FA58C_3"/>
    <property type="match status" value="1"/>
</dbReference>
<dbReference type="PROSITE" id="PS50026">
    <property type="entry name" value="EGF_3"/>
    <property type="match status" value="2"/>
</dbReference>
<evidence type="ECO:0000259" key="20">
    <source>
        <dbReference type="PROSITE" id="PS50026"/>
    </source>
</evidence>
<dbReference type="Gene3D" id="2.60.120.200">
    <property type="match status" value="4"/>
</dbReference>
<comment type="subcellular location">
    <subcellularLocation>
        <location evidence="1">Cell junction</location>
        <location evidence="1">Paranodal septate junction</location>
    </subcellularLocation>
    <subcellularLocation>
        <location evidence="2">Membrane</location>
        <topology evidence="2">Single-pass type I membrane protein</topology>
    </subcellularLocation>
</comment>
<dbReference type="Proteomes" id="UP001318040">
    <property type="component" value="Chromosome 19"/>
</dbReference>
<evidence type="ECO:0000256" key="8">
    <source>
        <dbReference type="ARBA" id="ARBA00022737"/>
    </source>
</evidence>
<comment type="similarity">
    <text evidence="3">Belongs to the neurexin family.</text>
</comment>
<evidence type="ECO:0000259" key="19">
    <source>
        <dbReference type="PROSITE" id="PS50025"/>
    </source>
</evidence>
<dbReference type="Pfam" id="PF02210">
    <property type="entry name" value="Laminin_G_2"/>
    <property type="match status" value="4"/>
</dbReference>
<feature type="transmembrane region" description="Helical" evidence="16">
    <location>
        <begin position="1305"/>
        <end position="1326"/>
    </location>
</feature>
<evidence type="ECO:0000256" key="4">
    <source>
        <dbReference type="ARBA" id="ARBA00022536"/>
    </source>
</evidence>
<feature type="disulfide bond" evidence="14">
    <location>
        <begin position="961"/>
        <end position="988"/>
    </location>
</feature>
<feature type="domain" description="Laminin G" evidence="19">
    <location>
        <begin position="188"/>
        <end position="371"/>
    </location>
</feature>
<keyword evidence="8" id="KW-0677">Repeat</keyword>
<keyword evidence="11 16" id="KW-0472">Membrane</keyword>
<evidence type="ECO:0000256" key="6">
    <source>
        <dbReference type="ARBA" id="ARBA00022692"/>
    </source>
</evidence>
<dbReference type="CDD" id="cd00054">
    <property type="entry name" value="EGF_CA"/>
    <property type="match status" value="2"/>
</dbReference>
<dbReference type="InterPro" id="IPR001791">
    <property type="entry name" value="Laminin_G"/>
</dbReference>
<accession>A0AAJ7T802</accession>
<dbReference type="PANTHER" id="PTHR15036:SF49">
    <property type="entry name" value="AXOTACTIN"/>
    <property type="match status" value="1"/>
</dbReference>
<dbReference type="SMART" id="SM00294">
    <property type="entry name" value="4.1m"/>
    <property type="match status" value="1"/>
</dbReference>
<feature type="domain" description="EGF-like" evidence="20">
    <location>
        <begin position="565"/>
        <end position="602"/>
    </location>
</feature>
<evidence type="ECO:0000256" key="9">
    <source>
        <dbReference type="ARBA" id="ARBA00022949"/>
    </source>
</evidence>
<evidence type="ECO:0000256" key="14">
    <source>
        <dbReference type="PROSITE-ProRule" id="PRU00122"/>
    </source>
</evidence>
<feature type="chain" id="PRO_5042486580" evidence="17">
    <location>
        <begin position="24"/>
        <end position="1374"/>
    </location>
</feature>
<dbReference type="InterPro" id="IPR050372">
    <property type="entry name" value="Neurexin-related_CASP"/>
</dbReference>
<evidence type="ECO:0000256" key="13">
    <source>
        <dbReference type="PROSITE-ProRule" id="PRU00076"/>
    </source>
</evidence>
<dbReference type="PROSITE" id="PS50025">
    <property type="entry name" value="LAM_G_DOMAIN"/>
    <property type="match status" value="3"/>
</dbReference>
<dbReference type="PROSITE" id="PS01285">
    <property type="entry name" value="FA58C_1"/>
    <property type="match status" value="1"/>
</dbReference>
<evidence type="ECO:0000256" key="12">
    <source>
        <dbReference type="ARBA" id="ARBA00023157"/>
    </source>
</evidence>
<feature type="domain" description="Fibrinogen C-terminal" evidence="21">
    <location>
        <begin position="601"/>
        <end position="650"/>
    </location>
</feature>
<name>A0AAJ7T802_PETMA</name>
<feature type="domain" description="EGF-like" evidence="20">
    <location>
        <begin position="989"/>
        <end position="1027"/>
    </location>
</feature>
<evidence type="ECO:0000256" key="3">
    <source>
        <dbReference type="ARBA" id="ARBA00010241"/>
    </source>
</evidence>
<evidence type="ECO:0000256" key="2">
    <source>
        <dbReference type="ARBA" id="ARBA00004479"/>
    </source>
</evidence>
<evidence type="ECO:0000256" key="7">
    <source>
        <dbReference type="ARBA" id="ARBA00022729"/>
    </source>
</evidence>
<keyword evidence="7 17" id="KW-0732">Signal</keyword>
<dbReference type="CDD" id="cd00057">
    <property type="entry name" value="FA58C"/>
    <property type="match status" value="1"/>
</dbReference>
<dbReference type="SUPFAM" id="SSF49899">
    <property type="entry name" value="Concanavalin A-like lectins/glucanases"/>
    <property type="match status" value="4"/>
</dbReference>
<dbReference type="Gene3D" id="2.10.25.10">
    <property type="entry name" value="Laminin"/>
    <property type="match status" value="1"/>
</dbReference>
<dbReference type="GO" id="GO:0016020">
    <property type="term" value="C:membrane"/>
    <property type="evidence" value="ECO:0007669"/>
    <property type="project" value="UniProtKB-SubCell"/>
</dbReference>
<keyword evidence="4 13" id="KW-0245">EGF-like domain</keyword>
<comment type="caution">
    <text evidence="13">Lacks conserved residue(s) required for the propagation of feature annotation.</text>
</comment>
<dbReference type="FunFam" id="2.60.120.260:FF:000016">
    <property type="entry name" value="Contactin-associated protein-like 4 isoform 1"/>
    <property type="match status" value="1"/>
</dbReference>
<evidence type="ECO:0000256" key="17">
    <source>
        <dbReference type="SAM" id="SignalP"/>
    </source>
</evidence>
<dbReference type="InterPro" id="IPR002181">
    <property type="entry name" value="Fibrinogen_a/b/g_C_dom"/>
</dbReference>
<feature type="signal peptide" evidence="17">
    <location>
        <begin position="1"/>
        <end position="23"/>
    </location>
</feature>
<dbReference type="CDD" id="cd00110">
    <property type="entry name" value="LamG"/>
    <property type="match status" value="4"/>
</dbReference>
<dbReference type="InterPro" id="IPR003585">
    <property type="entry name" value="Neurexin-like"/>
</dbReference>
<dbReference type="SMART" id="SM00282">
    <property type="entry name" value="LamG"/>
    <property type="match status" value="4"/>
</dbReference>
<dbReference type="SUPFAM" id="SSF49785">
    <property type="entry name" value="Galactose-binding domain-like"/>
    <property type="match status" value="1"/>
</dbReference>
<dbReference type="PANTHER" id="PTHR15036">
    <property type="entry name" value="PIKACHURIN-LIKE PROTEIN"/>
    <property type="match status" value="1"/>
</dbReference>
<keyword evidence="9" id="KW-0965">Cell junction</keyword>
<dbReference type="SUPFAM" id="SSF57196">
    <property type="entry name" value="EGF/Laminin"/>
    <property type="match status" value="1"/>
</dbReference>
<sequence>MRWTRGALLGLWALFAGARPAPAASPGDSCEEALLPTAFSASSELTAAHAPSYARLNRREGAGGWAPAAGDPAPWLQLDLGSRVRVTGVATQGRYGSSEWVQRYQLLYSDGAGNWRRYQRDDNLWGFSGNENADSVVRHELPRPLVTRFLRFELPGGGAPGDAAGGQAGDAGGRPGLRVAVYGCQYNSSVAYLDGRSLLSLRFAKKTERTIKDVVALHFKTGASDGVLLHGEGQQGDYLTLALHRGRLQLHINLGSSASRGVSGHTLVSAGNLLDDEHWHAVSVHRHGRYVNLTVDRHSRHARTNGDFDYLDLDFQVSFGGMPGAGKSGPSANRFFRGCLENVMYNGVNVIDLAQRKKPAVHVTGNVTSRCLDPGSTAVTFPRPGSWLRLDAPPGLASLSFSLELRTWQERALLLHLPLGGTAGAGGGGAAGGGSLSVVLADGQVSVSVRQARRTNVHITAGSAVNDGQWHLVLVEARRNFLSLVLDGEPSTAMHSNSQLDILTGDHCYLGGCPDATSCPVATLPPSFLGCVRSIVVHQREVDLRLLERGVLGNHSHLQVDTCGILDRCLPDHCEHGGRCAQTWDSFSCQCEGTGYTGTTCHRSVHERSCEAYKQLGRSSGLYSIDTDGSGPLGPVRVFCNITEDAVWTTLPATPRGATAAAEAAAVAAAAVTVSGSSPERPHVARFSYNATAEQLAAVAAQAESCEQQVDYSCRRSRLLNSPEGPPMVWWVARSGERQSYWGGSSPGVHKCACGIERNCTQPRVHCNCDADLPVWQRDSGLLTYKEHLPLQQLVIADTNRTNSAASYRVGPLRCHGDKGLWNAALFTSQSAYLLFPTFRGETNADISFFFKTSASHGIFLENLGLQHFMRIQLKSPQEVSFAFDVGDGPVEVTASSPRPLNDNQWHGVRAERSVKQASLQVDALPARSFQAPAHGHTRLLLNSKLFVGASASGQRGFLGCLRALHMNGVALALEERARVTEGVEPGCTGHCSSYGVLCRNRGRCVERYNGYSCDCTHTPFHGPFCKQEVGAFFEMGTQVRYSFPEPGLAADPLGWHQPQQPPPPLSGGELPGEPGEGSWPGAGLGVEPGGPRALWVQHDARARRAPPRELVRPRRVPRRSPASRRCSLTARSLHVRLGFGTTEESTTSVAVDVRNLANGQPHLLNVTRLGADLYVQLDHYPAVRHVLAVVAPIQMTSPRELYLGRVQDSGDVDAEVLRANAPGFSGCLSRVEFNGAAPLKAALRATPPPWVTVRGRLLQSGCGAVPLTVPPASSSTQPWAHGLDGINGAGDGERVSKGNSTRSAIIGGVIAAVCFALLASLALLARCLLRHKGTYHTHEVKGSDTADHVDSAIMDHDPAFSEPIEESKKEWFI</sequence>
<evidence type="ECO:0000259" key="18">
    <source>
        <dbReference type="PROSITE" id="PS50022"/>
    </source>
</evidence>
<evidence type="ECO:0000256" key="10">
    <source>
        <dbReference type="ARBA" id="ARBA00022989"/>
    </source>
</evidence>
<dbReference type="Gene3D" id="2.60.120.1000">
    <property type="match status" value="1"/>
</dbReference>
<evidence type="ECO:0000313" key="23">
    <source>
        <dbReference type="RefSeq" id="XP_032812889.1"/>
    </source>
</evidence>
<evidence type="ECO:0000256" key="16">
    <source>
        <dbReference type="SAM" id="Phobius"/>
    </source>
</evidence>
<keyword evidence="22" id="KW-1185">Reference proteome</keyword>
<dbReference type="KEGG" id="pmrn:116943791"/>
<dbReference type="RefSeq" id="XP_032812889.1">
    <property type="nucleotide sequence ID" value="XM_032956998.1"/>
</dbReference>
<feature type="domain" description="Laminin G" evidence="19">
    <location>
        <begin position="823"/>
        <end position="988"/>
    </location>
</feature>
<dbReference type="InterPro" id="IPR000421">
    <property type="entry name" value="FA58C"/>
</dbReference>